<evidence type="ECO:0000313" key="3">
    <source>
        <dbReference type="Proteomes" id="UP000613840"/>
    </source>
</evidence>
<sequence>MKTGTTSLQLAARARREVLLANGVRYPGTEVNQRRQLGALIGWSVNTWARAKPLEPDRLDIDAKGVPPRGDWDRVKAEIEADPDRRIFLTHEFVSQVDDSTARKVVEAVGEPIHVCITLRSPGEIVPSLWAQSVRDDAQTEPFVDWLARFFGKDPVHPISARFQRAYDQGQLVNRWARLVGPDNVTVIVVDKSDPRLLTGTFEAMLGLPDGVLEWRPSNASLAAIDAELFRHVNAILRDRGAGWSTFHSLVRYGAIKLGPERRQLSPGEPRVVLPSWAGEIARRDGTQFADAIRHSGVRIVGDVDTIGADFRTADWPTMSAVPIDVAAEAVAGGILAGQKARTDLSKEVADRAAEINRLRADLDRVTAERDRVTADLAALRSSSTRERARELAQELRRTVLRRLRKRQRASLHR</sequence>
<dbReference type="EMBL" id="BMMZ01000001">
    <property type="protein sequence ID" value="GGL51351.1"/>
    <property type="molecule type" value="Genomic_DNA"/>
</dbReference>
<protein>
    <submittedName>
        <fullName evidence="2">Uncharacterized protein</fullName>
    </submittedName>
</protein>
<proteinExistence type="predicted"/>
<gene>
    <name evidence="2" type="ORF">GCM10011575_07120</name>
</gene>
<dbReference type="InterPro" id="IPR027417">
    <property type="entry name" value="P-loop_NTPase"/>
</dbReference>
<reference evidence="2" key="2">
    <citation type="submission" date="2020-09" db="EMBL/GenBank/DDBJ databases">
        <authorList>
            <person name="Sun Q."/>
            <person name="Zhou Y."/>
        </authorList>
    </citation>
    <scope>NUCLEOTIDE SEQUENCE</scope>
    <source>
        <strain evidence="2">CGMCC 4.7306</strain>
    </source>
</reference>
<comment type="caution">
    <text evidence="2">The sequence shown here is derived from an EMBL/GenBank/DDBJ whole genome shotgun (WGS) entry which is preliminary data.</text>
</comment>
<dbReference type="Proteomes" id="UP000613840">
    <property type="component" value="Unassembled WGS sequence"/>
</dbReference>
<name>A0A917S2R0_9ACTN</name>
<keyword evidence="1" id="KW-0175">Coiled coil</keyword>
<evidence type="ECO:0000313" key="2">
    <source>
        <dbReference type="EMBL" id="GGL51351.1"/>
    </source>
</evidence>
<accession>A0A917S2R0</accession>
<feature type="coiled-coil region" evidence="1">
    <location>
        <begin position="349"/>
        <end position="376"/>
    </location>
</feature>
<reference evidence="2" key="1">
    <citation type="journal article" date="2014" name="Int. J. Syst. Evol. Microbiol.">
        <title>Complete genome sequence of Corynebacterium casei LMG S-19264T (=DSM 44701T), isolated from a smear-ripened cheese.</title>
        <authorList>
            <consortium name="US DOE Joint Genome Institute (JGI-PGF)"/>
            <person name="Walter F."/>
            <person name="Albersmeier A."/>
            <person name="Kalinowski J."/>
            <person name="Ruckert C."/>
        </authorList>
    </citation>
    <scope>NUCLEOTIDE SEQUENCE</scope>
    <source>
        <strain evidence="2">CGMCC 4.7306</strain>
    </source>
</reference>
<dbReference type="SUPFAM" id="SSF52540">
    <property type="entry name" value="P-loop containing nucleoside triphosphate hydrolases"/>
    <property type="match status" value="1"/>
</dbReference>
<evidence type="ECO:0000256" key="1">
    <source>
        <dbReference type="SAM" id="Coils"/>
    </source>
</evidence>
<dbReference type="RefSeq" id="WP_188893747.1">
    <property type="nucleotide sequence ID" value="NZ_BMMZ01000001.1"/>
</dbReference>
<keyword evidence="3" id="KW-1185">Reference proteome</keyword>
<dbReference type="AlphaFoldDB" id="A0A917S2R0"/>
<organism evidence="2 3">
    <name type="scientific">Microlunatus endophyticus</name>
    <dbReference type="NCBI Taxonomy" id="1716077"/>
    <lineage>
        <taxon>Bacteria</taxon>
        <taxon>Bacillati</taxon>
        <taxon>Actinomycetota</taxon>
        <taxon>Actinomycetes</taxon>
        <taxon>Propionibacteriales</taxon>
        <taxon>Propionibacteriaceae</taxon>
        <taxon>Microlunatus</taxon>
    </lineage>
</organism>